<keyword evidence="5 8" id="KW-0418">Kinase</keyword>
<dbReference type="InterPro" id="IPR003594">
    <property type="entry name" value="HATPase_dom"/>
</dbReference>
<dbReference type="SMART" id="SM00387">
    <property type="entry name" value="HATPase_c"/>
    <property type="match status" value="1"/>
</dbReference>
<dbReference type="Gene3D" id="3.30.565.10">
    <property type="entry name" value="Histidine kinase-like ATPase, C-terminal domain"/>
    <property type="match status" value="1"/>
</dbReference>
<dbReference type="PANTHER" id="PTHR44936">
    <property type="entry name" value="SENSOR PROTEIN CREC"/>
    <property type="match status" value="1"/>
</dbReference>
<dbReference type="GO" id="GO:0005524">
    <property type="term" value="F:ATP binding"/>
    <property type="evidence" value="ECO:0007669"/>
    <property type="project" value="UniProtKB-KW"/>
</dbReference>
<evidence type="ECO:0000256" key="6">
    <source>
        <dbReference type="ARBA" id="ARBA00022840"/>
    </source>
</evidence>
<dbReference type="CDD" id="cd00075">
    <property type="entry name" value="HATPase"/>
    <property type="match status" value="1"/>
</dbReference>
<dbReference type="RefSeq" id="WP_133804961.1">
    <property type="nucleotide sequence ID" value="NZ_SNWQ01000028.1"/>
</dbReference>
<dbReference type="GO" id="GO:0005886">
    <property type="term" value="C:plasma membrane"/>
    <property type="evidence" value="ECO:0007669"/>
    <property type="project" value="TreeGrafter"/>
</dbReference>
<dbReference type="GO" id="GO:0000155">
    <property type="term" value="F:phosphorelay sensor kinase activity"/>
    <property type="evidence" value="ECO:0007669"/>
    <property type="project" value="TreeGrafter"/>
</dbReference>
<evidence type="ECO:0000259" key="7">
    <source>
        <dbReference type="PROSITE" id="PS50109"/>
    </source>
</evidence>
<dbReference type="OrthoDB" id="3830820at2"/>
<dbReference type="EC" id="2.7.13.3" evidence="2"/>
<keyword evidence="3" id="KW-0808">Transferase</keyword>
<keyword evidence="4" id="KW-0547">Nucleotide-binding</keyword>
<dbReference type="InterPro" id="IPR036890">
    <property type="entry name" value="HATPase_C_sf"/>
</dbReference>
<dbReference type="SUPFAM" id="SSF55874">
    <property type="entry name" value="ATPase domain of HSP90 chaperone/DNA topoisomerase II/histidine kinase"/>
    <property type="match status" value="1"/>
</dbReference>
<evidence type="ECO:0000256" key="1">
    <source>
        <dbReference type="ARBA" id="ARBA00000085"/>
    </source>
</evidence>
<dbReference type="AlphaFoldDB" id="A0A4R6JEE3"/>
<dbReference type="InterPro" id="IPR050980">
    <property type="entry name" value="2C_sensor_his_kinase"/>
</dbReference>
<feature type="domain" description="Histidine kinase" evidence="7">
    <location>
        <begin position="28"/>
        <end position="214"/>
    </location>
</feature>
<comment type="caution">
    <text evidence="8">The sequence shown here is derived from an EMBL/GenBank/DDBJ whole genome shotgun (WGS) entry which is preliminary data.</text>
</comment>
<reference evidence="8 9" key="1">
    <citation type="submission" date="2019-03" db="EMBL/GenBank/DDBJ databases">
        <title>Genomic Encyclopedia of Type Strains, Phase III (KMG-III): the genomes of soil and plant-associated and newly described type strains.</title>
        <authorList>
            <person name="Whitman W."/>
        </authorList>
    </citation>
    <scope>NUCLEOTIDE SEQUENCE [LARGE SCALE GENOMIC DNA]</scope>
    <source>
        <strain evidence="8 9">VKM Ac-2527</strain>
    </source>
</reference>
<evidence type="ECO:0000313" key="9">
    <source>
        <dbReference type="Proteomes" id="UP000295388"/>
    </source>
</evidence>
<keyword evidence="6" id="KW-0067">ATP-binding</keyword>
<accession>A0A4R6JEE3</accession>
<organism evidence="8 9">
    <name type="scientific">Kribbella caucasensis</name>
    <dbReference type="NCBI Taxonomy" id="2512215"/>
    <lineage>
        <taxon>Bacteria</taxon>
        <taxon>Bacillati</taxon>
        <taxon>Actinomycetota</taxon>
        <taxon>Actinomycetes</taxon>
        <taxon>Propionibacteriales</taxon>
        <taxon>Kribbellaceae</taxon>
        <taxon>Kribbella</taxon>
    </lineage>
</organism>
<evidence type="ECO:0000256" key="4">
    <source>
        <dbReference type="ARBA" id="ARBA00022741"/>
    </source>
</evidence>
<evidence type="ECO:0000256" key="2">
    <source>
        <dbReference type="ARBA" id="ARBA00012438"/>
    </source>
</evidence>
<evidence type="ECO:0000256" key="5">
    <source>
        <dbReference type="ARBA" id="ARBA00022777"/>
    </source>
</evidence>
<dbReference type="PANTHER" id="PTHR44936:SF10">
    <property type="entry name" value="SENSOR PROTEIN RSTB"/>
    <property type="match status" value="1"/>
</dbReference>
<dbReference type="EMBL" id="SNWQ01000028">
    <property type="protein sequence ID" value="TDO34244.1"/>
    <property type="molecule type" value="Genomic_DNA"/>
</dbReference>
<protein>
    <recommendedName>
        <fullName evidence="2">histidine kinase</fullName>
        <ecNumber evidence="2">2.7.13.3</ecNumber>
    </recommendedName>
</protein>
<evidence type="ECO:0000256" key="3">
    <source>
        <dbReference type="ARBA" id="ARBA00022679"/>
    </source>
</evidence>
<name>A0A4R6JEE3_9ACTN</name>
<comment type="catalytic activity">
    <reaction evidence="1">
        <text>ATP + protein L-histidine = ADP + protein N-phospho-L-histidine.</text>
        <dbReference type="EC" id="2.7.13.3"/>
    </reaction>
</comment>
<dbReference type="Proteomes" id="UP000295388">
    <property type="component" value="Unassembled WGS sequence"/>
</dbReference>
<keyword evidence="9" id="KW-1185">Reference proteome</keyword>
<gene>
    <name evidence="8" type="ORF">EV643_12829</name>
</gene>
<sequence length="228" mass="23999">MSVADTHRDREDDPRAAESWDGLRLLRGICHDVGQELAVVQALARLAALEVGSPERVRQRLETIGEHAAYVARMMSDSVEGFADIAEFDLAELVTRMVADTRLRTQTRCEVVAGPLRVVADPILLRRAVVNLLDNAVRAAGPDGTVRARVLRDGGLAVVEIEDDGPGWGHVRPGVASLGLGVAHSCVAAHGGDLELGAGRLGGALVRLRLAVCAGPAPVFSQGSVAGE</sequence>
<dbReference type="Pfam" id="PF02518">
    <property type="entry name" value="HATPase_c"/>
    <property type="match status" value="1"/>
</dbReference>
<evidence type="ECO:0000313" key="8">
    <source>
        <dbReference type="EMBL" id="TDO34244.1"/>
    </source>
</evidence>
<dbReference type="PROSITE" id="PS50109">
    <property type="entry name" value="HIS_KIN"/>
    <property type="match status" value="1"/>
</dbReference>
<dbReference type="InterPro" id="IPR005467">
    <property type="entry name" value="His_kinase_dom"/>
</dbReference>
<proteinExistence type="predicted"/>